<evidence type="ECO:0000256" key="3">
    <source>
        <dbReference type="ARBA" id="ARBA00022692"/>
    </source>
</evidence>
<feature type="transmembrane region" description="Helical" evidence="6">
    <location>
        <begin position="449"/>
        <end position="467"/>
    </location>
</feature>
<feature type="transmembrane region" description="Helical" evidence="6">
    <location>
        <begin position="473"/>
        <end position="492"/>
    </location>
</feature>
<feature type="transmembrane region" description="Helical" evidence="6">
    <location>
        <begin position="322"/>
        <end position="342"/>
    </location>
</feature>
<feature type="transmembrane region" description="Helical" evidence="6">
    <location>
        <begin position="134"/>
        <end position="158"/>
    </location>
</feature>
<feature type="transmembrane region" description="Helical" evidence="6">
    <location>
        <begin position="385"/>
        <end position="404"/>
    </location>
</feature>
<feature type="transmembrane region" description="Helical" evidence="6">
    <location>
        <begin position="348"/>
        <end position="365"/>
    </location>
</feature>
<dbReference type="RefSeq" id="WP_129871208.1">
    <property type="nucleotide sequence ID" value="NZ_RYUO01000004.1"/>
</dbReference>
<organism evidence="7 8">
    <name type="scientific">Bifidobacterium pseudolongum subsp. globosum</name>
    <dbReference type="NCBI Taxonomy" id="1690"/>
    <lineage>
        <taxon>Bacteria</taxon>
        <taxon>Bacillati</taxon>
        <taxon>Actinomycetota</taxon>
        <taxon>Actinomycetes</taxon>
        <taxon>Bifidobacteriales</taxon>
        <taxon>Bifidobacteriaceae</taxon>
        <taxon>Bifidobacterium</taxon>
    </lineage>
</organism>
<dbReference type="PANTHER" id="PTHR30250:SF26">
    <property type="entry name" value="PSMA PROTEIN"/>
    <property type="match status" value="1"/>
</dbReference>
<evidence type="ECO:0000256" key="4">
    <source>
        <dbReference type="ARBA" id="ARBA00022989"/>
    </source>
</evidence>
<feature type="transmembrane region" description="Helical" evidence="6">
    <location>
        <begin position="93"/>
        <end position="114"/>
    </location>
</feature>
<protein>
    <submittedName>
        <fullName evidence="7">Polysaccharide biosynthesis protein</fullName>
    </submittedName>
</protein>
<dbReference type="InterPro" id="IPR002797">
    <property type="entry name" value="Polysacc_synth"/>
</dbReference>
<keyword evidence="4 6" id="KW-1133">Transmembrane helix</keyword>
<evidence type="ECO:0000256" key="5">
    <source>
        <dbReference type="ARBA" id="ARBA00023136"/>
    </source>
</evidence>
<evidence type="ECO:0000313" key="7">
    <source>
        <dbReference type="EMBL" id="RYQ29545.1"/>
    </source>
</evidence>
<dbReference type="AlphaFoldDB" id="A0A4Q5AKK3"/>
<evidence type="ECO:0000313" key="8">
    <source>
        <dbReference type="Proteomes" id="UP000291920"/>
    </source>
</evidence>
<feature type="transmembrane region" description="Helical" evidence="6">
    <location>
        <begin position="52"/>
        <end position="72"/>
    </location>
</feature>
<keyword evidence="5 6" id="KW-0472">Membrane</keyword>
<dbReference type="Proteomes" id="UP000291920">
    <property type="component" value="Unassembled WGS sequence"/>
</dbReference>
<evidence type="ECO:0000256" key="6">
    <source>
        <dbReference type="SAM" id="Phobius"/>
    </source>
</evidence>
<keyword evidence="2" id="KW-1003">Cell membrane</keyword>
<dbReference type="GO" id="GO:0005886">
    <property type="term" value="C:plasma membrane"/>
    <property type="evidence" value="ECO:0007669"/>
    <property type="project" value="UniProtKB-SubCell"/>
</dbReference>
<comment type="caution">
    <text evidence="7">The sequence shown here is derived from an EMBL/GenBank/DDBJ whole genome shotgun (WGS) entry which is preliminary data.</text>
</comment>
<sequence>MHQNRIIKGQRKKGAIFGYINIAAKNLVSLLYTPLLLHYIGNADYGIYQTTYSLIFSLSLLSMGFTEAYVRFYMQFKEKSEKPDDRIKKLNGLYLVTYFVIALIATIIGVIMASRAEIFFSKEFSCNEIQLARILMIIMSVNIGVTFLSTPFDAFIMVHEEFVFQQTRQLFTQVAQPVLAVVLLEVGWGAVGVASAQLVLTTILLLLNIRFSLQKLGMKFIFWPYEGKLLKGILVFSFWVLLSQIFDLINNQVPNYLLAATTTATIVATFAIALQIRSIFISLSVTMSNVFIPKINNIVARSNDNTILAELMAKVGRYQSILFIYVYGGFLIVGKYFVDIWAGNTNQAAYGLAAAMTLPLFVPLIQNTGIEIQRAKNKHKMRSLIYLFTAFLDIAISVILIPRYGYWATAIGYILSILLGPGVFMNWYYHRTIGLDMLFFWRHQLPSMINGIIVISAGMLLVYLAPVRSIFMFIGYALVYSLVYLLSIYFFILDENEKHKVRALFRR</sequence>
<proteinExistence type="predicted"/>
<feature type="transmembrane region" description="Helical" evidence="6">
    <location>
        <begin position="16"/>
        <end position="40"/>
    </location>
</feature>
<dbReference type="InterPro" id="IPR050833">
    <property type="entry name" value="Poly_Biosynth_Transport"/>
</dbReference>
<keyword evidence="3 6" id="KW-0812">Transmembrane</keyword>
<feature type="transmembrane region" description="Helical" evidence="6">
    <location>
        <begin position="410"/>
        <end position="429"/>
    </location>
</feature>
<dbReference type="EMBL" id="RYUT01000004">
    <property type="protein sequence ID" value="RYQ29545.1"/>
    <property type="molecule type" value="Genomic_DNA"/>
</dbReference>
<reference evidence="7 8" key="1">
    <citation type="submission" date="2018-12" db="EMBL/GenBank/DDBJ databases">
        <title>Unveiling genomic diversity among members of the Bifidobacterium pseudolongum species, a widely distributed gut commensal of the animal kingdom.</title>
        <authorList>
            <person name="Lugli G.A."/>
            <person name="Duranti S."/>
            <person name="Albert K."/>
            <person name="Mancabelli L."/>
            <person name="Napoli S."/>
            <person name="Viappiani A."/>
            <person name="Anzalone R."/>
            <person name="Longhi G."/>
            <person name="Milani C."/>
            <person name="Turroni F."/>
            <person name="Alessandri G."/>
            <person name="Sela D.A."/>
            <person name="Van Sinderen D."/>
            <person name="Ventura M."/>
        </authorList>
    </citation>
    <scope>NUCLEOTIDE SEQUENCE [LARGE SCALE GENOMIC DNA]</scope>
    <source>
        <strain evidence="7 8">2017B</strain>
    </source>
</reference>
<dbReference type="PANTHER" id="PTHR30250">
    <property type="entry name" value="PST FAMILY PREDICTED COLANIC ACID TRANSPORTER"/>
    <property type="match status" value="1"/>
</dbReference>
<accession>A0A4Q5AKK3</accession>
<name>A0A4Q5AKK3_9BIFI</name>
<evidence type="ECO:0000256" key="2">
    <source>
        <dbReference type="ARBA" id="ARBA00022475"/>
    </source>
</evidence>
<dbReference type="Pfam" id="PF01943">
    <property type="entry name" value="Polysacc_synt"/>
    <property type="match status" value="1"/>
</dbReference>
<gene>
    <name evidence="7" type="ORF">PG2017B_1734</name>
</gene>
<feature type="transmembrane region" description="Helical" evidence="6">
    <location>
        <begin position="256"/>
        <end position="274"/>
    </location>
</feature>
<evidence type="ECO:0000256" key="1">
    <source>
        <dbReference type="ARBA" id="ARBA00004651"/>
    </source>
</evidence>
<comment type="subcellular location">
    <subcellularLocation>
        <location evidence="1">Cell membrane</location>
        <topology evidence="1">Multi-pass membrane protein</topology>
    </subcellularLocation>
</comment>